<accession>A5APF4</accession>
<feature type="region of interest" description="Disordered" evidence="1">
    <location>
        <begin position="84"/>
        <end position="108"/>
    </location>
</feature>
<sequence>MLPSINELGLGSNSSPRSIMGKPKPVTHANSITARGISLHLGSFLRRDLHQQRRKGEGKRRRSDVVQEASPLSLVTIAAVQAVRASRGEPRRRRGRIRSRPRGAPAAAGVAVPFGGRLGAAETGACGGAHEDRGWRRAWAMVS</sequence>
<evidence type="ECO:0000256" key="1">
    <source>
        <dbReference type="SAM" id="MobiDB-lite"/>
    </source>
</evidence>
<gene>
    <name evidence="2" type="ORF">VITISV_020489</name>
</gene>
<protein>
    <submittedName>
        <fullName evidence="2">Uncharacterized protein</fullName>
    </submittedName>
</protein>
<evidence type="ECO:0000313" key="2">
    <source>
        <dbReference type="EMBL" id="CAN73638.1"/>
    </source>
</evidence>
<organism evidence="2">
    <name type="scientific">Vitis vinifera</name>
    <name type="common">Grape</name>
    <dbReference type="NCBI Taxonomy" id="29760"/>
    <lineage>
        <taxon>Eukaryota</taxon>
        <taxon>Viridiplantae</taxon>
        <taxon>Streptophyta</taxon>
        <taxon>Embryophyta</taxon>
        <taxon>Tracheophyta</taxon>
        <taxon>Spermatophyta</taxon>
        <taxon>Magnoliopsida</taxon>
        <taxon>eudicotyledons</taxon>
        <taxon>Gunneridae</taxon>
        <taxon>Pentapetalae</taxon>
        <taxon>rosids</taxon>
        <taxon>Vitales</taxon>
        <taxon>Vitaceae</taxon>
        <taxon>Viteae</taxon>
        <taxon>Vitis</taxon>
    </lineage>
</organism>
<feature type="region of interest" description="Disordered" evidence="1">
    <location>
        <begin position="45"/>
        <end position="67"/>
    </location>
</feature>
<feature type="compositionally biased region" description="Basic and acidic residues" evidence="1">
    <location>
        <begin position="45"/>
        <end position="55"/>
    </location>
</feature>
<feature type="region of interest" description="Disordered" evidence="1">
    <location>
        <begin position="1"/>
        <end position="24"/>
    </location>
</feature>
<feature type="compositionally biased region" description="Basic residues" evidence="1">
    <location>
        <begin position="90"/>
        <end position="101"/>
    </location>
</feature>
<reference evidence="2" key="1">
    <citation type="journal article" date="2007" name="PLoS ONE">
        <title>The first genome sequence of an elite grapevine cultivar (Pinot noir Vitis vinifera L.): coping with a highly heterozygous genome.</title>
        <authorList>
            <person name="Velasco R."/>
            <person name="Zharkikh A."/>
            <person name="Troggio M."/>
            <person name="Cartwright D.A."/>
            <person name="Cestaro A."/>
            <person name="Pruss D."/>
            <person name="Pindo M."/>
            <person name="FitzGerald L.M."/>
            <person name="Vezzulli S."/>
            <person name="Reid J."/>
            <person name="Malacarne G."/>
            <person name="Iliev D."/>
            <person name="Coppola G."/>
            <person name="Wardell B."/>
            <person name="Micheletti D."/>
            <person name="Macalma T."/>
            <person name="Facci M."/>
            <person name="Mitchell J.T."/>
            <person name="Perazzolli M."/>
            <person name="Eldredge G."/>
            <person name="Gatto P."/>
            <person name="Oyzerski R."/>
            <person name="Moretto M."/>
            <person name="Gutin N."/>
            <person name="Stefanini M."/>
            <person name="Chen Y."/>
            <person name="Segala C."/>
            <person name="Davenport C."/>
            <person name="Dematte L."/>
            <person name="Mraz A."/>
            <person name="Battilana J."/>
            <person name="Stormo K."/>
            <person name="Costa F."/>
            <person name="Tao Q."/>
            <person name="Si-Ammour A."/>
            <person name="Harkins T."/>
            <person name="Lackey A."/>
            <person name="Perbost C."/>
            <person name="Taillon B."/>
            <person name="Stella A."/>
            <person name="Solovyev V."/>
            <person name="Fawcett J.A."/>
            <person name="Sterck L."/>
            <person name="Vandepoele K."/>
            <person name="Grando S.M."/>
            <person name="Toppo S."/>
            <person name="Moser C."/>
            <person name="Lanchbury J."/>
            <person name="Bogden R."/>
            <person name="Skolnick M."/>
            <person name="Sgaramella V."/>
            <person name="Bhatnagar S.K."/>
            <person name="Fontana P."/>
            <person name="Gutin A."/>
            <person name="Van de Peer Y."/>
            <person name="Salamini F."/>
            <person name="Viola R."/>
        </authorList>
    </citation>
    <scope>NUCLEOTIDE SEQUENCE</scope>
</reference>
<dbReference type="EMBL" id="AM431429">
    <property type="protein sequence ID" value="CAN73638.1"/>
    <property type="molecule type" value="Genomic_DNA"/>
</dbReference>
<dbReference type="AlphaFoldDB" id="A5APF4"/>
<proteinExistence type="predicted"/>
<name>A5APF4_VITVI</name>